<dbReference type="RefSeq" id="WP_071564757.1">
    <property type="nucleotide sequence ID" value="NZ_FQNS01000023.1"/>
</dbReference>
<evidence type="ECO:0000313" key="3">
    <source>
        <dbReference type="EMBL" id="OIR24306.1"/>
    </source>
</evidence>
<evidence type="ECO:0000313" key="4">
    <source>
        <dbReference type="Proteomes" id="UP000182798"/>
    </source>
</evidence>
<protein>
    <submittedName>
        <fullName evidence="3">Uncharacterized protein</fullName>
    </submittedName>
</protein>
<dbReference type="EMBL" id="MIQH01000729">
    <property type="protein sequence ID" value="OIR24306.1"/>
    <property type="molecule type" value="Genomic_DNA"/>
</dbReference>
<keyword evidence="1" id="KW-0175">Coiled coil</keyword>
<feature type="chain" id="PRO_5009635827" evidence="2">
    <location>
        <begin position="24"/>
        <end position="532"/>
    </location>
</feature>
<keyword evidence="2" id="KW-0732">Signal</keyword>
<dbReference type="Proteomes" id="UP000182798">
    <property type="component" value="Unassembled WGS sequence"/>
</dbReference>
<evidence type="ECO:0000256" key="1">
    <source>
        <dbReference type="SAM" id="Coils"/>
    </source>
</evidence>
<comment type="caution">
    <text evidence="3">The sequence shown here is derived from an EMBL/GenBank/DDBJ whole genome shotgun (WGS) entry which is preliminary data.</text>
</comment>
<proteinExistence type="predicted"/>
<accession>A0A1J5TU21</accession>
<feature type="coiled-coil region" evidence="1">
    <location>
        <begin position="176"/>
        <end position="203"/>
    </location>
</feature>
<reference evidence="4" key="1">
    <citation type="submission" date="2016-09" db="EMBL/GenBank/DDBJ databases">
        <title>Genome Sequence of Bathymodiolus thermophilus sulfur-oxidizing gill endosymbiont.</title>
        <authorList>
            <person name="Ponnudurai R."/>
            <person name="Kleiner M."/>
            <person name="Sayavedra L."/>
            <person name="Thuermer A."/>
            <person name="Felbeck H."/>
            <person name="Schlueter R."/>
            <person name="Schweder T."/>
            <person name="Markert S."/>
        </authorList>
    </citation>
    <scope>NUCLEOTIDE SEQUENCE [LARGE SCALE GENOMIC DNA]</scope>
    <source>
        <strain evidence="4">BAT/CrabSpa'14</strain>
    </source>
</reference>
<name>A0A1J5TU21_9GAMM</name>
<dbReference type="OrthoDB" id="7103884at2"/>
<dbReference type="AlphaFoldDB" id="A0A1J5TU21"/>
<feature type="signal peptide" evidence="2">
    <location>
        <begin position="1"/>
        <end position="23"/>
    </location>
</feature>
<organism evidence="3 4">
    <name type="scientific">Bathymodiolus thermophilus thioautotrophic gill symbiont</name>
    <dbReference type="NCBI Taxonomy" id="2360"/>
    <lineage>
        <taxon>Bacteria</taxon>
        <taxon>Pseudomonadati</taxon>
        <taxon>Pseudomonadota</taxon>
        <taxon>Gammaproteobacteria</taxon>
        <taxon>sulfur-oxidizing symbionts</taxon>
    </lineage>
</organism>
<gene>
    <name evidence="3" type="ORF">BGC33_14480</name>
</gene>
<sequence>MTLTKFNFSTLIFSALLTFNINADMCVPENDEFDEQISQQEGIDPPIEEDSIPTESEYIEAIDKNLSSTSEETVEILDEAVTETAVITLKSVGEVLTAITVVALLGITAYEIFKVLKAPNTTVMQKVDAITLDVASLIPGVGLVIMIVKDFGLSPGDRARKKIDDSIHAIANEHSYAVVSQEVANLNARILQIEEQLTKTINDTAIATKIRAGIDDMLLRYYSQKYLSSAKKIRDFLPQTYAKQWMEASPKFISLDAALEGVVKGEERTLPSVISSQTLKLCGVNDTTNFLSFRNKSSSQIKSCLEGIFYDYKAHFSTYSLSDTITISTLDTTKTPNEKVIQDTTLGNFLSSYAKAYNHFLSNIKLIHISGIQKERTRVGREICLKRKTSGIDFLKKSKKELRSMAKTMFQEEHNLNSNNQNKSELCNFKGKYWCAYLKYDPSKDTTLLPILSKVDKLRVLIDDAHNDCLEDAHNDKVADVKFIRAMNNDRFYPMLGKNDTAKLFVDLFRGVKSHLMFSVRKKAKIFHESKR</sequence>
<evidence type="ECO:0000256" key="2">
    <source>
        <dbReference type="SAM" id="SignalP"/>
    </source>
</evidence>